<organism evidence="2 3">
    <name type="scientific">Batillaria attramentaria</name>
    <dbReference type="NCBI Taxonomy" id="370345"/>
    <lineage>
        <taxon>Eukaryota</taxon>
        <taxon>Metazoa</taxon>
        <taxon>Spiralia</taxon>
        <taxon>Lophotrochozoa</taxon>
        <taxon>Mollusca</taxon>
        <taxon>Gastropoda</taxon>
        <taxon>Caenogastropoda</taxon>
        <taxon>Sorbeoconcha</taxon>
        <taxon>Cerithioidea</taxon>
        <taxon>Batillariidae</taxon>
        <taxon>Batillaria</taxon>
    </lineage>
</organism>
<evidence type="ECO:0000256" key="1">
    <source>
        <dbReference type="SAM" id="MobiDB-lite"/>
    </source>
</evidence>
<reference evidence="2 3" key="1">
    <citation type="journal article" date="2023" name="Sci. Data">
        <title>Genome assembly of the Korean intertidal mud-creeper Batillaria attramentaria.</title>
        <authorList>
            <person name="Patra A.K."/>
            <person name="Ho P.T."/>
            <person name="Jun S."/>
            <person name="Lee S.J."/>
            <person name="Kim Y."/>
            <person name="Won Y.J."/>
        </authorList>
    </citation>
    <scope>NUCLEOTIDE SEQUENCE [LARGE SCALE GENOMIC DNA]</scope>
    <source>
        <strain evidence="2">Wonlab-2016</strain>
    </source>
</reference>
<feature type="region of interest" description="Disordered" evidence="1">
    <location>
        <begin position="1"/>
        <end position="24"/>
    </location>
</feature>
<proteinExistence type="predicted"/>
<dbReference type="Proteomes" id="UP001519460">
    <property type="component" value="Unassembled WGS sequence"/>
</dbReference>
<name>A0ABD0JG36_9CAEN</name>
<feature type="compositionally biased region" description="Polar residues" evidence="1">
    <location>
        <begin position="7"/>
        <end position="23"/>
    </location>
</feature>
<accession>A0ABD0JG36</accession>
<dbReference type="EMBL" id="JACVVK020000451">
    <property type="protein sequence ID" value="KAK7473979.1"/>
    <property type="molecule type" value="Genomic_DNA"/>
</dbReference>
<sequence>MEVKRSISGSPDEQPLTPASSAAGTARVVHALTALPRGMAKRPSPTKLSIEKRDVTVRVPATRSRRHYQNRAQAVSSRVDVGHQCLCSTCDHPHTDIIMAHIISVYLQPVETYN</sequence>
<dbReference type="AlphaFoldDB" id="A0ABD0JG36"/>
<comment type="caution">
    <text evidence="2">The sequence shown here is derived from an EMBL/GenBank/DDBJ whole genome shotgun (WGS) entry which is preliminary data.</text>
</comment>
<keyword evidence="3" id="KW-1185">Reference proteome</keyword>
<evidence type="ECO:0000313" key="3">
    <source>
        <dbReference type="Proteomes" id="UP001519460"/>
    </source>
</evidence>
<gene>
    <name evidence="2" type="ORF">BaRGS_00034748</name>
</gene>
<evidence type="ECO:0000313" key="2">
    <source>
        <dbReference type="EMBL" id="KAK7473979.1"/>
    </source>
</evidence>
<protein>
    <submittedName>
        <fullName evidence="2">Uncharacterized protein</fullName>
    </submittedName>
</protein>